<dbReference type="GO" id="GO:0008531">
    <property type="term" value="F:riboflavin kinase activity"/>
    <property type="evidence" value="ECO:0007669"/>
    <property type="project" value="UniProtKB-EC"/>
</dbReference>
<reference evidence="10 11" key="1">
    <citation type="journal article" date="2013" name="Curr. Biol.">
        <title>The Genome of the Foraminiferan Reticulomyxa filosa.</title>
        <authorList>
            <person name="Glockner G."/>
            <person name="Hulsmann N."/>
            <person name="Schleicher M."/>
            <person name="Noegel A.A."/>
            <person name="Eichinger L."/>
            <person name="Gallinger C."/>
            <person name="Pawlowski J."/>
            <person name="Sierra R."/>
            <person name="Euteneuer U."/>
            <person name="Pillet L."/>
            <person name="Moustafa A."/>
            <person name="Platzer M."/>
            <person name="Groth M."/>
            <person name="Szafranski K."/>
            <person name="Schliwa M."/>
        </authorList>
    </citation>
    <scope>NUCLEOTIDE SEQUENCE [LARGE SCALE GENOMIC DNA]</scope>
</reference>
<feature type="region of interest" description="Disordered" evidence="8">
    <location>
        <begin position="169"/>
        <end position="188"/>
    </location>
</feature>
<keyword evidence="7" id="KW-0067">ATP-binding</keyword>
<evidence type="ECO:0000256" key="5">
    <source>
        <dbReference type="ARBA" id="ARBA00022679"/>
    </source>
</evidence>
<dbReference type="InterPro" id="IPR023468">
    <property type="entry name" value="Riboflavin_kinase"/>
</dbReference>
<keyword evidence="3" id="KW-0285">Flavoprotein</keyword>
<dbReference type="AlphaFoldDB" id="X6P849"/>
<protein>
    <recommendedName>
        <fullName evidence="2">riboflavin kinase</fullName>
        <ecNumber evidence="2">2.7.1.26</ecNumber>
    </recommendedName>
</protein>
<evidence type="ECO:0000256" key="7">
    <source>
        <dbReference type="ARBA" id="ARBA00022840"/>
    </source>
</evidence>
<evidence type="ECO:0000256" key="8">
    <source>
        <dbReference type="SAM" id="MobiDB-lite"/>
    </source>
</evidence>
<evidence type="ECO:0000256" key="1">
    <source>
        <dbReference type="ARBA" id="ARBA00005201"/>
    </source>
</evidence>
<feature type="domain" description="Riboflavin kinase" evidence="9">
    <location>
        <begin position="12"/>
        <end position="159"/>
    </location>
</feature>
<dbReference type="GO" id="GO:0005524">
    <property type="term" value="F:ATP binding"/>
    <property type="evidence" value="ECO:0007669"/>
    <property type="project" value="UniProtKB-KW"/>
</dbReference>
<proteinExistence type="predicted"/>
<dbReference type="Proteomes" id="UP000023152">
    <property type="component" value="Unassembled WGS sequence"/>
</dbReference>
<comment type="pathway">
    <text evidence="1">Cofactor biosynthesis; FMN biosynthesis; FMN from riboflavin (ATP route): step 1/1.</text>
</comment>
<dbReference type="Pfam" id="PF01687">
    <property type="entry name" value="Flavokinase"/>
    <property type="match status" value="1"/>
</dbReference>
<feature type="compositionally biased region" description="Basic and acidic residues" evidence="8">
    <location>
        <begin position="169"/>
        <end position="181"/>
    </location>
</feature>
<keyword evidence="5" id="KW-0808">Transferase</keyword>
<dbReference type="InterPro" id="IPR015865">
    <property type="entry name" value="Riboflavin_kinase_bac/euk"/>
</dbReference>
<evidence type="ECO:0000256" key="6">
    <source>
        <dbReference type="ARBA" id="ARBA00022741"/>
    </source>
</evidence>
<dbReference type="InterPro" id="IPR023465">
    <property type="entry name" value="Riboflavin_kinase_dom_sf"/>
</dbReference>
<evidence type="ECO:0000259" key="9">
    <source>
        <dbReference type="SMART" id="SM00904"/>
    </source>
</evidence>
<evidence type="ECO:0000256" key="4">
    <source>
        <dbReference type="ARBA" id="ARBA00022643"/>
    </source>
</evidence>
<evidence type="ECO:0000256" key="2">
    <source>
        <dbReference type="ARBA" id="ARBA00012105"/>
    </source>
</evidence>
<dbReference type="PANTHER" id="PTHR22749">
    <property type="entry name" value="RIBOFLAVIN KINASE/FMN ADENYLYLTRANSFERASE"/>
    <property type="match status" value="1"/>
</dbReference>
<dbReference type="UniPathway" id="UPA00276">
    <property type="reaction ID" value="UER00406"/>
</dbReference>
<dbReference type="SMART" id="SM00904">
    <property type="entry name" value="Flavokinase"/>
    <property type="match status" value="1"/>
</dbReference>
<dbReference type="OMA" id="FDCEVAR"/>
<dbReference type="EMBL" id="ASPP01002699">
    <property type="protein sequence ID" value="ETO34288.1"/>
    <property type="molecule type" value="Genomic_DNA"/>
</dbReference>
<dbReference type="SUPFAM" id="SSF82114">
    <property type="entry name" value="Riboflavin kinase-like"/>
    <property type="match status" value="1"/>
</dbReference>
<keyword evidence="11" id="KW-1185">Reference proteome</keyword>
<organism evidence="10 11">
    <name type="scientific">Reticulomyxa filosa</name>
    <dbReference type="NCBI Taxonomy" id="46433"/>
    <lineage>
        <taxon>Eukaryota</taxon>
        <taxon>Sar</taxon>
        <taxon>Rhizaria</taxon>
        <taxon>Retaria</taxon>
        <taxon>Foraminifera</taxon>
        <taxon>Monothalamids</taxon>
        <taxon>Reticulomyxidae</taxon>
        <taxon>Reticulomyxa</taxon>
    </lineage>
</organism>
<name>X6P849_RETFI</name>
<dbReference type="PANTHER" id="PTHR22749:SF6">
    <property type="entry name" value="RIBOFLAVIN KINASE"/>
    <property type="match status" value="1"/>
</dbReference>
<comment type="caution">
    <text evidence="10">The sequence shown here is derived from an EMBL/GenBank/DDBJ whole genome shotgun (WGS) entry which is preliminary data.</text>
</comment>
<accession>X6P849</accession>
<dbReference type="Gene3D" id="2.40.30.30">
    <property type="entry name" value="Riboflavin kinase-like"/>
    <property type="match status" value="1"/>
</dbReference>
<sequence length="188" mass="21601">MSRLPDYWKGIEKLKPLRLAGAIVKGYQRGRQIGIPTANLDPQAYANNDEFQKLSEGVYFGWACVDNGPVYKTLLSIGHNPHFKNKNLQLECHLLHKFDDDFYDSKLRVLICAFIRPQYAFDSLGNFFLSSVFSLHILRNEQLIAAINKDIEIGKEALGKSPYEEFQRDNFFKDDEKKDTQSHNAGKL</sequence>
<dbReference type="OrthoDB" id="276388at2759"/>
<keyword evidence="4" id="KW-0288">FMN</keyword>
<evidence type="ECO:0000256" key="3">
    <source>
        <dbReference type="ARBA" id="ARBA00022630"/>
    </source>
</evidence>
<evidence type="ECO:0000313" key="10">
    <source>
        <dbReference type="EMBL" id="ETO34288.1"/>
    </source>
</evidence>
<keyword evidence="6" id="KW-0547">Nucleotide-binding</keyword>
<evidence type="ECO:0000313" key="11">
    <source>
        <dbReference type="Proteomes" id="UP000023152"/>
    </source>
</evidence>
<gene>
    <name evidence="10" type="ORF">RFI_02800</name>
</gene>
<dbReference type="GO" id="GO:0009398">
    <property type="term" value="P:FMN biosynthetic process"/>
    <property type="evidence" value="ECO:0007669"/>
    <property type="project" value="UniProtKB-UniPathway"/>
</dbReference>
<dbReference type="GO" id="GO:0009231">
    <property type="term" value="P:riboflavin biosynthetic process"/>
    <property type="evidence" value="ECO:0007669"/>
    <property type="project" value="InterPro"/>
</dbReference>
<dbReference type="EC" id="2.7.1.26" evidence="2"/>